<sequence length="486" mass="51491">MTTAQSNNRASLLAGLRTGGVRSTSTSMPHTAAPAGTFNIPRFASQRYYPEDEEADYTPEMEHYAYGNHRAPLTSAADGPNNRFAQHQQQQQQYRGPGMNPNSAPFTPSFAMSTPNNNNFGGNNYNNANAYSANHLNAQANTSQTQALQMQMIQMEVLRLQALQAQQLQADLLAQAQAQQAAQDNQRRRASLGFTPASAGPTSNGFDIRSASLSAQMRRARQDLQQVGEEPMTAALGGRFGSRIPSGIQTQQLPKHTIYEEGDDNTNVIPPTPSSTTVISGGTSLGTAVSKSESASSWRRADKNTSVLRQRPSPPNVSVKVTPPPSDESAAAAAAFASPTAGRTRPQPLRFSPAAADLTPAVTIDTSEGNDDDAESTGSSAKSSVGSGSPTSAASTASTPLSPREEASKKLYEGLGLGRPRTGNEESAAIGYRMASSQPKRQPRGPPGGADELGPKNFASRIRRQAIGGLGMLMGARERREVVSVF</sequence>
<dbReference type="AlphaFoldDB" id="A0A0D7BRH7"/>
<protein>
    <submittedName>
        <fullName evidence="2">Uncharacterized protein</fullName>
    </submittedName>
</protein>
<organism evidence="2 3">
    <name type="scientific">Cylindrobasidium torrendii FP15055 ss-10</name>
    <dbReference type="NCBI Taxonomy" id="1314674"/>
    <lineage>
        <taxon>Eukaryota</taxon>
        <taxon>Fungi</taxon>
        <taxon>Dikarya</taxon>
        <taxon>Basidiomycota</taxon>
        <taxon>Agaricomycotina</taxon>
        <taxon>Agaricomycetes</taxon>
        <taxon>Agaricomycetidae</taxon>
        <taxon>Agaricales</taxon>
        <taxon>Marasmiineae</taxon>
        <taxon>Physalacriaceae</taxon>
        <taxon>Cylindrobasidium</taxon>
    </lineage>
</organism>
<dbReference type="STRING" id="1314674.A0A0D7BRH7"/>
<proteinExistence type="predicted"/>
<dbReference type="Proteomes" id="UP000054007">
    <property type="component" value="Unassembled WGS sequence"/>
</dbReference>
<gene>
    <name evidence="2" type="ORF">CYLTODRAFT_367008</name>
</gene>
<name>A0A0D7BRH7_9AGAR</name>
<feature type="compositionally biased region" description="Basic and acidic residues" evidence="1">
    <location>
        <begin position="403"/>
        <end position="412"/>
    </location>
</feature>
<feature type="compositionally biased region" description="Polar residues" evidence="1">
    <location>
        <begin position="274"/>
        <end position="297"/>
    </location>
</feature>
<accession>A0A0D7BRH7</accession>
<feature type="compositionally biased region" description="Low complexity" evidence="1">
    <location>
        <begin position="376"/>
        <end position="402"/>
    </location>
</feature>
<evidence type="ECO:0000313" key="2">
    <source>
        <dbReference type="EMBL" id="KIY72830.1"/>
    </source>
</evidence>
<keyword evidence="3" id="KW-1185">Reference proteome</keyword>
<reference evidence="2 3" key="1">
    <citation type="journal article" date="2015" name="Fungal Genet. Biol.">
        <title>Evolution of novel wood decay mechanisms in Agaricales revealed by the genome sequences of Fistulina hepatica and Cylindrobasidium torrendii.</title>
        <authorList>
            <person name="Floudas D."/>
            <person name="Held B.W."/>
            <person name="Riley R."/>
            <person name="Nagy L.G."/>
            <person name="Koehler G."/>
            <person name="Ransdell A.S."/>
            <person name="Younus H."/>
            <person name="Chow J."/>
            <person name="Chiniquy J."/>
            <person name="Lipzen A."/>
            <person name="Tritt A."/>
            <person name="Sun H."/>
            <person name="Haridas S."/>
            <person name="LaButti K."/>
            <person name="Ohm R.A."/>
            <person name="Kues U."/>
            <person name="Blanchette R.A."/>
            <person name="Grigoriev I.V."/>
            <person name="Minto R.E."/>
            <person name="Hibbett D.S."/>
        </authorList>
    </citation>
    <scope>NUCLEOTIDE SEQUENCE [LARGE SCALE GENOMIC DNA]</scope>
    <source>
        <strain evidence="2 3">FP15055 ss-10</strain>
    </source>
</reference>
<dbReference type="OrthoDB" id="4092340at2759"/>
<feature type="region of interest" description="Disordered" evidence="1">
    <location>
        <begin position="184"/>
        <end position="205"/>
    </location>
</feature>
<evidence type="ECO:0000313" key="3">
    <source>
        <dbReference type="Proteomes" id="UP000054007"/>
    </source>
</evidence>
<evidence type="ECO:0000256" key="1">
    <source>
        <dbReference type="SAM" id="MobiDB-lite"/>
    </source>
</evidence>
<feature type="compositionally biased region" description="Low complexity" evidence="1">
    <location>
        <begin position="327"/>
        <end position="341"/>
    </location>
</feature>
<feature type="region of interest" description="Disordered" evidence="1">
    <location>
        <begin position="274"/>
        <end position="459"/>
    </location>
</feature>
<dbReference type="EMBL" id="KN880440">
    <property type="protein sequence ID" value="KIY72830.1"/>
    <property type="molecule type" value="Genomic_DNA"/>
</dbReference>
<feature type="region of interest" description="Disordered" evidence="1">
    <location>
        <begin position="85"/>
        <end position="107"/>
    </location>
</feature>